<protein>
    <submittedName>
        <fullName evidence="21">Uncharacterized protein</fullName>
    </submittedName>
</protein>
<sequence length="1153" mass="125147">PFLSPCLARAALPFGLARRELACEGYPLELRCPGSDVVLVDTANYGRTDDKICDADPFQMENVQCYLREATRIMAARCNNRTQCVVVAGSDAFPDPCPGTYKYLEVQYDCVPYKVEQKVFVCPGSLHRVGAVTSSHESSHQAGAWCRDPLQAGERLYVLPWLPFRTDTLTEYASWADFQAGRHTTTYRLPHRADGTGLVVYDGAAFYNKERTRNVVKYDLRTRIKSGEAAVGAANYHDTSPYRWGGKTDIDLAVDEDGLWVIYATEATGGRLVLSQLNPYTLRFEGTWETAYDKRAASDAFMACGVLYVLRTVYLEDDSERAGNALVYAFDTRRRRGTALALPFPNPYQFVASVGYNPRDNQLFVWNNHFLLRYALVFTPAQTGGGESGGGMGDVGARWGPWGDGGRGGPLGTMGGMGDGGGVPAPAPPPPSASRRPPPGSGGGGGGSGRLCEAREVRRVQWPSAQQGVVVERPCPKGTRIASFQCLLGLGVWNPRGPDLSNCTSPWVNQVAQKIKSGENAASIAGDLARLTRGPVYAGDVSSGVRLLEQLLDILDAQLQALRPLERESAGKNYNKMHKRERTCKDYIKAVVEAVDNLLRPEALQSWRDMAGAQRAHTATLLLDVLEEGAFLLADNVRSGCAPTVLEVTVLNTEGQLQELVFPQEFGGETFIQLSANTLKQNSRNGVVKVVFILYNNLGLFLPTENASVRLGGEGGPRAPPLVVNSQVIAASINKESSRVFLMDPVTFTLPHLENHFNANCSFWNYSERSMAGHWSTQGCRRLSTNSTHTSCACSHLTNFALLMAHHDSGRLDAVLLSVISWVGIVVALVCLGVSLAALCCLRGLPPERTTTPKHLCASLFLAELVFLVGIDKTQYQVACPIFAGLLHFLFLSSFSWLGLEGLQLYLLVPDSYGTESACWLRVDNHFIWSFIGPVAFVILVRGCYGALWGWGGSMGLYGAGGVLWGSMGLGGSWALGAIALLLLLGLTWAFGLLFVTRESVLTASLFTACNALQGASVLLLHCALHRKVHRELSKCLRHSGCCLRTPPGTAMGALKGSGTRSGARYYSGTQSRIRRMWNDTVRKQTESSFMGGELNSTPSLNRGPMGNHLLPNPVLPPRGGSSPYNTLIGDPGGFPPASPPPLHLTRWVPETP</sequence>
<dbReference type="GO" id="GO:0097060">
    <property type="term" value="C:synaptic membrane"/>
    <property type="evidence" value="ECO:0007669"/>
    <property type="project" value="UniProtKB-SubCell"/>
</dbReference>
<accession>A0A8V5H159</accession>
<evidence type="ECO:0000259" key="19">
    <source>
        <dbReference type="PROSITE" id="PS50261"/>
    </source>
</evidence>
<evidence type="ECO:0000259" key="17">
    <source>
        <dbReference type="PROSITE" id="PS50227"/>
    </source>
</evidence>
<feature type="region of interest" description="Disordered" evidence="14">
    <location>
        <begin position="401"/>
        <end position="450"/>
    </location>
</feature>
<dbReference type="GO" id="GO:0007166">
    <property type="term" value="P:cell surface receptor signaling pathway"/>
    <property type="evidence" value="ECO:0007669"/>
    <property type="project" value="InterPro"/>
</dbReference>
<dbReference type="PROSITE" id="PS50227">
    <property type="entry name" value="G_PROTEIN_RECEP_F2_3"/>
    <property type="match status" value="1"/>
</dbReference>
<keyword evidence="6 15" id="KW-1133">Transmembrane helix</keyword>
<keyword evidence="9 15" id="KW-0472">Membrane</keyword>
<evidence type="ECO:0000256" key="7">
    <source>
        <dbReference type="ARBA" id="ARBA00023018"/>
    </source>
</evidence>
<comment type="subcellular location">
    <subcellularLocation>
        <location evidence="2">Cell membrane</location>
        <topology evidence="2">Multi-pass membrane protein</topology>
    </subcellularLocation>
    <subcellularLocation>
        <location evidence="1">Secreted</location>
    </subcellularLocation>
    <subcellularLocation>
        <location evidence="13">Synaptic cell membrane</location>
    </subcellularLocation>
</comment>
<dbReference type="FunFam" id="1.25.40.610:FF:000001">
    <property type="entry name" value="Adhesion G protein-coupled receptor L2"/>
    <property type="match status" value="1"/>
</dbReference>
<reference evidence="21" key="2">
    <citation type="submission" date="2025-08" db="UniProtKB">
        <authorList>
            <consortium name="Ensembl"/>
        </authorList>
    </citation>
    <scope>IDENTIFICATION</scope>
</reference>
<dbReference type="Gene3D" id="1.25.40.610">
    <property type="match status" value="1"/>
</dbReference>
<dbReference type="PROSITE" id="PS50221">
    <property type="entry name" value="GAIN_B"/>
    <property type="match status" value="1"/>
</dbReference>
<feature type="domain" description="GAIN-B" evidence="16">
    <location>
        <begin position="647"/>
        <end position="810"/>
    </location>
</feature>
<keyword evidence="7" id="KW-0770">Synapse</keyword>
<evidence type="ECO:0000313" key="21">
    <source>
        <dbReference type="Ensembl" id="ENSMUNP00000023400.1"/>
    </source>
</evidence>
<dbReference type="InterPro" id="IPR003112">
    <property type="entry name" value="Olfac-like_dom"/>
</dbReference>
<dbReference type="PRINTS" id="PR01444">
    <property type="entry name" value="LATROPHILIN"/>
</dbReference>
<keyword evidence="12" id="KW-0807">Transducer</keyword>
<evidence type="ECO:0000256" key="10">
    <source>
        <dbReference type="ARBA" id="ARBA00023157"/>
    </source>
</evidence>
<dbReference type="Pfam" id="PF16489">
    <property type="entry name" value="GAIN"/>
    <property type="match status" value="1"/>
</dbReference>
<dbReference type="InterPro" id="IPR050605">
    <property type="entry name" value="Olfactomedin-like_domain"/>
</dbReference>
<dbReference type="SMART" id="SM00284">
    <property type="entry name" value="OLF"/>
    <property type="match status" value="1"/>
</dbReference>
<dbReference type="SMART" id="SM00008">
    <property type="entry name" value="HormR"/>
    <property type="match status" value="1"/>
</dbReference>
<dbReference type="InterPro" id="IPR000922">
    <property type="entry name" value="Lectin_gal-bd_dom"/>
</dbReference>
<evidence type="ECO:0000256" key="8">
    <source>
        <dbReference type="ARBA" id="ARBA00023040"/>
    </source>
</evidence>
<feature type="domain" description="G-protein coupled receptors family 2 profile 2" evidence="19">
    <location>
        <begin position="817"/>
        <end position="952"/>
    </location>
</feature>
<evidence type="ECO:0000256" key="15">
    <source>
        <dbReference type="SAM" id="Phobius"/>
    </source>
</evidence>
<evidence type="ECO:0000256" key="6">
    <source>
        <dbReference type="ARBA" id="ARBA00022989"/>
    </source>
</evidence>
<feature type="region of interest" description="Disordered" evidence="14">
    <location>
        <begin position="1110"/>
        <end position="1153"/>
    </location>
</feature>
<dbReference type="Pfam" id="PF02191">
    <property type="entry name" value="OLF"/>
    <property type="match status" value="1"/>
</dbReference>
<evidence type="ECO:0000259" key="16">
    <source>
        <dbReference type="PROSITE" id="PS50221"/>
    </source>
</evidence>
<evidence type="ECO:0000259" key="20">
    <source>
        <dbReference type="PROSITE" id="PS51132"/>
    </source>
</evidence>
<dbReference type="FunFam" id="2.60.220.50:FF:000001">
    <property type="entry name" value="Adhesion G protein-coupled receptor L2"/>
    <property type="match status" value="1"/>
</dbReference>
<feature type="compositionally biased region" description="Pro residues" evidence="14">
    <location>
        <begin position="425"/>
        <end position="440"/>
    </location>
</feature>
<keyword evidence="4" id="KW-0964">Secreted</keyword>
<keyword evidence="5 15" id="KW-0812">Transmembrane</keyword>
<evidence type="ECO:0000256" key="4">
    <source>
        <dbReference type="ARBA" id="ARBA00022525"/>
    </source>
</evidence>
<dbReference type="InterPro" id="IPR043159">
    <property type="entry name" value="Lectin_gal-bd_sf"/>
</dbReference>
<evidence type="ECO:0000256" key="1">
    <source>
        <dbReference type="ARBA" id="ARBA00004613"/>
    </source>
</evidence>
<dbReference type="Pfam" id="PF02793">
    <property type="entry name" value="HRM"/>
    <property type="match status" value="1"/>
</dbReference>
<dbReference type="PROSITE" id="PS51132">
    <property type="entry name" value="OLF"/>
    <property type="match status" value="1"/>
</dbReference>
<dbReference type="InterPro" id="IPR032471">
    <property type="entry name" value="AGRL2-4_GAIN_subdom_A"/>
</dbReference>
<dbReference type="InterPro" id="IPR057244">
    <property type="entry name" value="GAIN_B"/>
</dbReference>
<evidence type="ECO:0000256" key="11">
    <source>
        <dbReference type="ARBA" id="ARBA00023170"/>
    </source>
</evidence>
<feature type="domain" description="SUEL-type lectin" evidence="18">
    <location>
        <begin position="22"/>
        <end position="111"/>
    </location>
</feature>
<evidence type="ECO:0000256" key="3">
    <source>
        <dbReference type="ARBA" id="ARBA00022475"/>
    </source>
</evidence>
<dbReference type="PROSITE" id="PS50228">
    <property type="entry name" value="SUEL_LECTIN"/>
    <property type="match status" value="1"/>
</dbReference>
<dbReference type="Gene3D" id="2.60.120.740">
    <property type="match status" value="1"/>
</dbReference>
<dbReference type="PANTHER" id="PTHR23192">
    <property type="entry name" value="OLFACTOMEDIN-RELATED"/>
    <property type="match status" value="1"/>
</dbReference>
<evidence type="ECO:0000256" key="14">
    <source>
        <dbReference type="SAM" id="MobiDB-lite"/>
    </source>
</evidence>
<dbReference type="Pfam" id="PF00002">
    <property type="entry name" value="7tm_2"/>
    <property type="match status" value="2"/>
</dbReference>
<keyword evidence="8" id="KW-0297">G-protein coupled receptor</keyword>
<dbReference type="InterPro" id="IPR000203">
    <property type="entry name" value="GPS"/>
</dbReference>
<organism evidence="21 22">
    <name type="scientific">Melopsittacus undulatus</name>
    <name type="common">Budgerigar</name>
    <name type="synonym">Psittacus undulatus</name>
    <dbReference type="NCBI Taxonomy" id="13146"/>
    <lineage>
        <taxon>Eukaryota</taxon>
        <taxon>Metazoa</taxon>
        <taxon>Chordata</taxon>
        <taxon>Craniata</taxon>
        <taxon>Vertebrata</taxon>
        <taxon>Euteleostomi</taxon>
        <taxon>Archelosauria</taxon>
        <taxon>Archosauria</taxon>
        <taxon>Dinosauria</taxon>
        <taxon>Saurischia</taxon>
        <taxon>Theropoda</taxon>
        <taxon>Coelurosauria</taxon>
        <taxon>Aves</taxon>
        <taxon>Neognathae</taxon>
        <taxon>Neoaves</taxon>
        <taxon>Telluraves</taxon>
        <taxon>Australaves</taxon>
        <taxon>Psittaciformes</taxon>
        <taxon>Psittaculidae</taxon>
        <taxon>Melopsittacus</taxon>
    </lineage>
</organism>
<keyword evidence="3" id="KW-1003">Cell membrane</keyword>
<keyword evidence="22" id="KW-1185">Reference proteome</keyword>
<dbReference type="FunFam" id="2.60.120.740:FF:000001">
    <property type="entry name" value="Adhesion G protein-coupled receptor L2"/>
    <property type="match status" value="1"/>
</dbReference>
<dbReference type="PROSITE" id="PS50261">
    <property type="entry name" value="G_PROTEIN_RECEP_F2_4"/>
    <property type="match status" value="1"/>
</dbReference>
<reference evidence="21" key="3">
    <citation type="submission" date="2025-09" db="UniProtKB">
        <authorList>
            <consortium name="Ensembl"/>
        </authorList>
    </citation>
    <scope>IDENTIFICATION</scope>
</reference>
<reference evidence="21" key="1">
    <citation type="submission" date="2020-03" db="EMBL/GenBank/DDBJ databases">
        <title>Melopsittacus undulatus (budgerigar) genome, bMelUnd1, maternal haplotype with Z.</title>
        <authorList>
            <person name="Gedman G."/>
            <person name="Mountcastle J."/>
            <person name="Haase B."/>
            <person name="Formenti G."/>
            <person name="Wright T."/>
            <person name="Apodaca J."/>
            <person name="Pelan S."/>
            <person name="Chow W."/>
            <person name="Rhie A."/>
            <person name="Howe K."/>
            <person name="Fedrigo O."/>
            <person name="Jarvis E.D."/>
        </authorList>
    </citation>
    <scope>NUCLEOTIDE SEQUENCE [LARGE SCALE GENOMIC DNA]</scope>
</reference>
<feature type="transmembrane region" description="Helical" evidence="15">
    <location>
        <begin position="963"/>
        <end position="996"/>
    </location>
</feature>
<dbReference type="Gene3D" id="2.60.220.50">
    <property type="match status" value="1"/>
</dbReference>
<dbReference type="Ensembl" id="ENSMUNT00000035035.1">
    <property type="protein sequence ID" value="ENSMUNP00000023400.1"/>
    <property type="gene ID" value="ENSMUNG00000018770.1"/>
</dbReference>
<feature type="transmembrane region" description="Helical" evidence="15">
    <location>
        <begin position="927"/>
        <end position="951"/>
    </location>
</feature>
<dbReference type="Gene3D" id="1.20.1070.10">
    <property type="entry name" value="Rhodopsin 7-helix transmembrane proteins"/>
    <property type="match status" value="2"/>
</dbReference>
<dbReference type="GO" id="GO:0004930">
    <property type="term" value="F:G protein-coupled receptor activity"/>
    <property type="evidence" value="ECO:0007669"/>
    <property type="project" value="UniProtKB-KW"/>
</dbReference>
<dbReference type="Proteomes" id="UP000694405">
    <property type="component" value="Chromosome 23"/>
</dbReference>
<feature type="transmembrane region" description="Helical" evidence="15">
    <location>
        <begin position="882"/>
        <end position="907"/>
    </location>
</feature>
<name>A0A8V5H159_MELUD</name>
<dbReference type="SMART" id="SM00303">
    <property type="entry name" value="GPS"/>
    <property type="match status" value="1"/>
</dbReference>
<evidence type="ECO:0000256" key="12">
    <source>
        <dbReference type="ARBA" id="ARBA00023224"/>
    </source>
</evidence>
<dbReference type="GO" id="GO:0030246">
    <property type="term" value="F:carbohydrate binding"/>
    <property type="evidence" value="ECO:0007669"/>
    <property type="project" value="InterPro"/>
</dbReference>
<dbReference type="Pfam" id="PF02354">
    <property type="entry name" value="Latrophilin"/>
    <property type="match status" value="1"/>
</dbReference>
<dbReference type="Gene3D" id="4.10.1240.10">
    <property type="entry name" value="GPCR, family 2, extracellular hormone receptor domain"/>
    <property type="match status" value="1"/>
</dbReference>
<dbReference type="InterPro" id="IPR003924">
    <property type="entry name" value="GPCR_2_latrophilin"/>
</dbReference>
<dbReference type="CDD" id="cd22844">
    <property type="entry name" value="Gal_Rha_Lectin_LPHN1"/>
    <property type="match status" value="1"/>
</dbReference>
<feature type="compositionally biased region" description="Gly residues" evidence="14">
    <location>
        <begin position="402"/>
        <end position="423"/>
    </location>
</feature>
<dbReference type="InterPro" id="IPR000832">
    <property type="entry name" value="GPCR_2_secretin-like"/>
</dbReference>
<dbReference type="Pfam" id="PF02140">
    <property type="entry name" value="SUEL_Lectin"/>
    <property type="match status" value="1"/>
</dbReference>
<dbReference type="InterPro" id="IPR036445">
    <property type="entry name" value="GPCR_2_extracell_dom_sf"/>
</dbReference>
<feature type="transmembrane region" description="Helical" evidence="15">
    <location>
        <begin position="819"/>
        <end position="842"/>
    </location>
</feature>
<evidence type="ECO:0000256" key="5">
    <source>
        <dbReference type="ARBA" id="ARBA00022692"/>
    </source>
</evidence>
<dbReference type="InterPro" id="IPR001879">
    <property type="entry name" value="GPCR_2_extracellular_dom"/>
</dbReference>
<dbReference type="InterPro" id="IPR003334">
    <property type="entry name" value="GPCR_2_latrophilin_rcpt_C"/>
</dbReference>
<dbReference type="GO" id="GO:0005615">
    <property type="term" value="C:extracellular space"/>
    <property type="evidence" value="ECO:0007669"/>
    <property type="project" value="TreeGrafter"/>
</dbReference>
<feature type="domain" description="G-protein coupled receptors family 2 profile 1" evidence="17">
    <location>
        <begin position="452"/>
        <end position="507"/>
    </location>
</feature>
<proteinExistence type="predicted"/>
<feature type="domain" description="Olfactomedin-like" evidence="20">
    <location>
        <begin position="121"/>
        <end position="380"/>
    </location>
</feature>
<evidence type="ECO:0000259" key="18">
    <source>
        <dbReference type="PROSITE" id="PS50228"/>
    </source>
</evidence>
<evidence type="ECO:0000256" key="13">
    <source>
        <dbReference type="ARBA" id="ARBA00034109"/>
    </source>
</evidence>
<dbReference type="InterPro" id="IPR046338">
    <property type="entry name" value="GAIN_dom_sf"/>
</dbReference>
<dbReference type="InterPro" id="IPR017981">
    <property type="entry name" value="GPCR_2-like_7TM"/>
</dbReference>
<dbReference type="AlphaFoldDB" id="A0A8V5H159"/>
<evidence type="ECO:0000313" key="22">
    <source>
        <dbReference type="Proteomes" id="UP000694405"/>
    </source>
</evidence>
<keyword evidence="10" id="KW-1015">Disulfide bond</keyword>
<keyword evidence="11" id="KW-0675">Receptor</keyword>
<dbReference type="PANTHER" id="PTHR23192:SF71">
    <property type="entry name" value="ADHESION G PROTEIN-COUPLED RECEPTOR L1-RELATED"/>
    <property type="match status" value="1"/>
</dbReference>
<feature type="compositionally biased region" description="Pro residues" evidence="14">
    <location>
        <begin position="1134"/>
        <end position="1143"/>
    </location>
</feature>
<evidence type="ECO:0000256" key="9">
    <source>
        <dbReference type="ARBA" id="ARBA00023136"/>
    </source>
</evidence>
<evidence type="ECO:0000256" key="2">
    <source>
        <dbReference type="ARBA" id="ARBA00004651"/>
    </source>
</evidence>
<dbReference type="Pfam" id="PF01825">
    <property type="entry name" value="GPS"/>
    <property type="match status" value="1"/>
</dbReference>